<sequence length="274" mass="31183">MNPSEDPESISEFPVAALDLMPQQLEVAGPGDDWTGVTSARERRRRQNRLNQRTYRKRRAPGSSLSSETHPSRRENSSPGGFDLPTEARHQRWTRVSEHTSDSFACGIPTPLSLSMVIQLNAFNALFYNAYLLGIKTETLCDVKIMSPFTSVGSYTIDERCPSSLHPTLAQRTIHHHPWIDLLPLPRLRDNLIRAFQIINEQEIGSDIMSVQAVAGEKPTLIVWGDPSNPRWWEASPAFLLKWGYLLRGCQELIEATNYWRKMRGEKPFRIDVS</sequence>
<proteinExistence type="predicted"/>
<dbReference type="Proteomes" id="UP000830768">
    <property type="component" value="Chromosome 10"/>
</dbReference>
<organism evidence="1 2">
    <name type="scientific">Fusarium solani subsp. cucurbitae</name>
    <name type="common">Neocosmosporum cucurbitae</name>
    <dbReference type="NCBI Taxonomy" id="2747967"/>
    <lineage>
        <taxon>Eukaryota</taxon>
        <taxon>Fungi</taxon>
        <taxon>Dikarya</taxon>
        <taxon>Ascomycota</taxon>
        <taxon>Pezizomycotina</taxon>
        <taxon>Sordariomycetes</taxon>
        <taxon>Hypocreomycetidae</taxon>
        <taxon>Hypocreales</taxon>
        <taxon>Nectriaceae</taxon>
        <taxon>Fusarium</taxon>
        <taxon>Fusarium solani species complex</taxon>
    </lineage>
</organism>
<reference evidence="1" key="1">
    <citation type="submission" date="2021-11" db="EMBL/GenBank/DDBJ databases">
        <title>Fusarium solani-melongenae Genome sequencing and assembly.</title>
        <authorList>
            <person name="Xie S."/>
            <person name="Huang L."/>
            <person name="Zhang X."/>
        </authorList>
    </citation>
    <scope>NUCLEOTIDE SEQUENCE</scope>
    <source>
        <strain evidence="1">CRI 24-3</strain>
    </source>
</reference>
<name>A0ACD3ZL45_FUSSC</name>
<protein>
    <submittedName>
        <fullName evidence="1">Uncharacterized protein</fullName>
    </submittedName>
</protein>
<gene>
    <name evidence="1" type="ORF">LCI18_012506</name>
</gene>
<evidence type="ECO:0000313" key="2">
    <source>
        <dbReference type="Proteomes" id="UP000830768"/>
    </source>
</evidence>
<dbReference type="EMBL" id="CP090038">
    <property type="protein sequence ID" value="UPL01572.1"/>
    <property type="molecule type" value="Genomic_DNA"/>
</dbReference>
<accession>A0ACD3ZL45</accession>
<evidence type="ECO:0000313" key="1">
    <source>
        <dbReference type="EMBL" id="UPL01572.1"/>
    </source>
</evidence>
<keyword evidence="2" id="KW-1185">Reference proteome</keyword>